<dbReference type="EMBL" id="JAHLQF010000004">
    <property type="protein sequence ID" value="MBU5485808.1"/>
    <property type="molecule type" value="Genomic_DNA"/>
</dbReference>
<gene>
    <name evidence="1" type="ORF">KQI86_15920</name>
</gene>
<name>A0ABS6EKR8_9CLOT</name>
<comment type="caution">
    <text evidence="1">The sequence shown here is derived from an EMBL/GenBank/DDBJ whole genome shotgun (WGS) entry which is preliminary data.</text>
</comment>
<reference evidence="1 2" key="1">
    <citation type="submission" date="2021-06" db="EMBL/GenBank/DDBJ databases">
        <authorList>
            <person name="Sun Q."/>
            <person name="Li D."/>
        </authorList>
    </citation>
    <scope>NUCLEOTIDE SEQUENCE [LARGE SCALE GENOMIC DNA]</scope>
    <source>
        <strain evidence="1 2">MSJ-11</strain>
    </source>
</reference>
<evidence type="ECO:0000313" key="1">
    <source>
        <dbReference type="EMBL" id="MBU5485808.1"/>
    </source>
</evidence>
<accession>A0ABS6EKR8</accession>
<sequence length="81" mass="9415">MTIIDLSLPRRVVQKTPFLFSYIKSKRYYVPAKLVTLNLLTSNLNSKGLDDYLNSSIFALIESLKSMNYYKIKAMKELFKS</sequence>
<keyword evidence="2" id="KW-1185">Reference proteome</keyword>
<protein>
    <submittedName>
        <fullName evidence="1">Uncharacterized protein</fullName>
    </submittedName>
</protein>
<dbReference type="Proteomes" id="UP000726170">
    <property type="component" value="Unassembled WGS sequence"/>
</dbReference>
<organism evidence="1 2">
    <name type="scientific">Clostridium mobile</name>
    <dbReference type="NCBI Taxonomy" id="2841512"/>
    <lineage>
        <taxon>Bacteria</taxon>
        <taxon>Bacillati</taxon>
        <taxon>Bacillota</taxon>
        <taxon>Clostridia</taxon>
        <taxon>Eubacteriales</taxon>
        <taxon>Clostridiaceae</taxon>
        <taxon>Clostridium</taxon>
    </lineage>
</organism>
<dbReference type="RefSeq" id="WP_216440412.1">
    <property type="nucleotide sequence ID" value="NZ_JAHLQF010000004.1"/>
</dbReference>
<evidence type="ECO:0000313" key="2">
    <source>
        <dbReference type="Proteomes" id="UP000726170"/>
    </source>
</evidence>
<proteinExistence type="predicted"/>